<feature type="compositionally biased region" description="Low complexity" evidence="1">
    <location>
        <begin position="175"/>
        <end position="192"/>
    </location>
</feature>
<dbReference type="RefSeq" id="WP_319955464.1">
    <property type="nucleotide sequence ID" value="NZ_JAXAVX010000012.1"/>
</dbReference>
<dbReference type="EMBL" id="JAXAVX010000012">
    <property type="protein sequence ID" value="MDX8153315.1"/>
    <property type="molecule type" value="Genomic_DNA"/>
</dbReference>
<name>A0ABU4VPE8_9ACTN</name>
<evidence type="ECO:0000313" key="2">
    <source>
        <dbReference type="EMBL" id="MDX8153315.1"/>
    </source>
</evidence>
<proteinExistence type="predicted"/>
<gene>
    <name evidence="2" type="ORF">SK069_17080</name>
</gene>
<reference evidence="2 3" key="1">
    <citation type="submission" date="2023-11" db="EMBL/GenBank/DDBJ databases">
        <authorList>
            <person name="Xu M."/>
            <person name="Jiang T."/>
        </authorList>
    </citation>
    <scope>NUCLEOTIDE SEQUENCE [LARGE SCALE GENOMIC DNA]</scope>
    <source>
        <strain evidence="2 3">SD</strain>
    </source>
</reference>
<dbReference type="Proteomes" id="UP001277761">
    <property type="component" value="Unassembled WGS sequence"/>
</dbReference>
<feature type="region of interest" description="Disordered" evidence="1">
    <location>
        <begin position="153"/>
        <end position="192"/>
    </location>
</feature>
<organism evidence="2 3">
    <name type="scientific">Patulibacter brassicae</name>
    <dbReference type="NCBI Taxonomy" id="1705717"/>
    <lineage>
        <taxon>Bacteria</taxon>
        <taxon>Bacillati</taxon>
        <taxon>Actinomycetota</taxon>
        <taxon>Thermoleophilia</taxon>
        <taxon>Solirubrobacterales</taxon>
        <taxon>Patulibacteraceae</taxon>
        <taxon>Patulibacter</taxon>
    </lineage>
</organism>
<keyword evidence="3" id="KW-1185">Reference proteome</keyword>
<accession>A0ABU4VPE8</accession>
<evidence type="ECO:0000256" key="1">
    <source>
        <dbReference type="SAM" id="MobiDB-lite"/>
    </source>
</evidence>
<sequence length="250" mass="26035">MTITHPRDTDHPRRAIDARTGAKRPTHPARAFRDAMTLPVAAAIVAFALPAAARAHGGIDIAEGGDGGTRILVQGSAAGPGEVDLATTLDGPGSGEGSRVVYWVRPTGRTRSVRIATDRDEGGTHHAEIPTAGRGSWQDWDVSAYVTLSTGRRLRVTNDRSSPPGPNRPARPRARPTATVTRTTPAPSTSAAAAAVEEDIEDVSGQSDGVPGWVLPSLVVLALAGGTAVVIRNRRLTDDEEPSDGEGGSR</sequence>
<comment type="caution">
    <text evidence="2">The sequence shown here is derived from an EMBL/GenBank/DDBJ whole genome shotgun (WGS) entry which is preliminary data.</text>
</comment>
<feature type="region of interest" description="Disordered" evidence="1">
    <location>
        <begin position="1"/>
        <end position="28"/>
    </location>
</feature>
<evidence type="ECO:0000313" key="3">
    <source>
        <dbReference type="Proteomes" id="UP001277761"/>
    </source>
</evidence>
<protein>
    <submittedName>
        <fullName evidence="2">Uncharacterized protein</fullName>
    </submittedName>
</protein>
<feature type="compositionally biased region" description="Basic and acidic residues" evidence="1">
    <location>
        <begin position="1"/>
        <end position="17"/>
    </location>
</feature>